<organism evidence="1 2">
    <name type="scientific">Allacma fusca</name>
    <dbReference type="NCBI Taxonomy" id="39272"/>
    <lineage>
        <taxon>Eukaryota</taxon>
        <taxon>Metazoa</taxon>
        <taxon>Ecdysozoa</taxon>
        <taxon>Arthropoda</taxon>
        <taxon>Hexapoda</taxon>
        <taxon>Collembola</taxon>
        <taxon>Symphypleona</taxon>
        <taxon>Sminthuridae</taxon>
        <taxon>Allacma</taxon>
    </lineage>
</organism>
<dbReference type="EMBL" id="CAJVCH010062121">
    <property type="protein sequence ID" value="CAG7719523.1"/>
    <property type="molecule type" value="Genomic_DNA"/>
</dbReference>
<reference evidence="1" key="1">
    <citation type="submission" date="2021-06" db="EMBL/GenBank/DDBJ databases">
        <authorList>
            <person name="Hodson N. C."/>
            <person name="Mongue J. A."/>
            <person name="Jaron S. K."/>
        </authorList>
    </citation>
    <scope>NUCLEOTIDE SEQUENCE</scope>
</reference>
<gene>
    <name evidence="1" type="ORF">AFUS01_LOCUS8846</name>
</gene>
<protein>
    <submittedName>
        <fullName evidence="1">Uncharacterized protein</fullName>
    </submittedName>
</protein>
<proteinExistence type="predicted"/>
<accession>A0A8J2NSJ8</accession>
<dbReference type="Proteomes" id="UP000708208">
    <property type="component" value="Unassembled WGS sequence"/>
</dbReference>
<comment type="caution">
    <text evidence="1">The sequence shown here is derived from an EMBL/GenBank/DDBJ whole genome shotgun (WGS) entry which is preliminary data.</text>
</comment>
<evidence type="ECO:0000313" key="1">
    <source>
        <dbReference type="EMBL" id="CAG7719523.1"/>
    </source>
</evidence>
<name>A0A8J2NSJ8_9HEXA</name>
<keyword evidence="2" id="KW-1185">Reference proteome</keyword>
<sequence length="110" mass="11834">MAAIGGHASGGHINADIANKGGPQLPRLGYANQVAAIRRPPVATTGIRQPSGCYKEAPSCHDWDTPTKWLLYRGPQLPRLRYANQVAAITRPPVDHGWDTPTKWLLGGTS</sequence>
<evidence type="ECO:0000313" key="2">
    <source>
        <dbReference type="Proteomes" id="UP000708208"/>
    </source>
</evidence>
<dbReference type="AlphaFoldDB" id="A0A8J2NSJ8"/>